<keyword evidence="3" id="KW-0597">Phosphoprotein</keyword>
<dbReference type="Gene3D" id="3.30.559.30">
    <property type="entry name" value="Nonribosomal peptide synthetase, condensation domain"/>
    <property type="match status" value="1"/>
</dbReference>
<dbReference type="Pfam" id="PF00881">
    <property type="entry name" value="Nitroreductase"/>
    <property type="match status" value="1"/>
</dbReference>
<dbReference type="EMBL" id="AEDV01000065">
    <property type="protein sequence ID" value="EFO00304.1"/>
    <property type="molecule type" value="Genomic_DNA"/>
</dbReference>
<dbReference type="GO" id="GO:0043041">
    <property type="term" value="P:amino acid activation for nonribosomal peptide biosynthetic process"/>
    <property type="evidence" value="ECO:0007669"/>
    <property type="project" value="TreeGrafter"/>
</dbReference>
<reference evidence="7 8" key="1">
    <citation type="submission" date="2010-09" db="EMBL/GenBank/DDBJ databases">
        <authorList>
            <person name="Daugherty S.C."/>
            <person name="Tallon L.J."/>
            <person name="Jones K.M."/>
            <person name="Liu X."/>
            <person name="Kilian M."/>
            <person name="Tettelin H."/>
        </authorList>
    </citation>
    <scope>NUCLEOTIDE SEQUENCE [LARGE SCALE GENOMIC DNA]</scope>
    <source>
        <strain evidence="7 8">SK597</strain>
    </source>
</reference>
<feature type="domain" description="Carrier" evidence="6">
    <location>
        <begin position="1790"/>
        <end position="1865"/>
    </location>
</feature>
<dbReference type="NCBIfam" id="NF003417">
    <property type="entry name" value="PRK04813.1"/>
    <property type="match status" value="3"/>
</dbReference>
<dbReference type="Pfam" id="PF00668">
    <property type="entry name" value="Condensation"/>
    <property type="match status" value="1"/>
</dbReference>
<comment type="caution">
    <text evidence="7">The sequence shown here is derived from an EMBL/GenBank/DDBJ whole genome shotgun (WGS) entry which is preliminary data.</text>
</comment>
<dbReference type="Gene3D" id="3.40.50.12780">
    <property type="entry name" value="N-terminal domain of ligase-like"/>
    <property type="match status" value="2"/>
</dbReference>
<dbReference type="NCBIfam" id="TIGR03605">
    <property type="entry name" value="antibiot_sagB"/>
    <property type="match status" value="1"/>
</dbReference>
<sequence>MEYNFYDIVFRFNDQPNKLAIETDYSRITYEELFNKVEDYSKKIEQVGLLPGSNVIVHMRRGPEYIITILSLSKLGITFVPIDITYPKERIDFIKNDCQANGIITDYKYEDLTVVDYLRIDDNINLTFNILGKRDNDSNDSNEKIAYIIYTSGSTGKPKGVQISNKGFSYLKELFDEHLKLGKDDKILQFASISFDASIWEISMALTNGLTLALFLDSDKDVNKFENFVKNHSVTIATLPPSYSELLSEEVISNFNLLITAGSEPHKKLLKKINLEETRYINAYGPTECTVCACLWEAKDLKELDSKQIPIGNISQDNLLIDDSGELCVSGEGLSVGYLNRDILNKKNFFYLNGFRYYKTGDLVNTDKHGNIYFRGRNDNQVKFNGYRIELEEIERSIFDIDLSIIDAAVTVLNDTLVCFYIGNIDVSEVKRELEAKLPIYMVPSIFQNVESFIYNTSGKIDRSKLTIKTQEQNFQNSDNIINSKLEEILIEILPVEVSNRDESLMEYGLNSLGLINLAAKVKNIFGINISIEEISKNCTFNGLMDILLHKNEDLGLIKNNEITHDVKNENEWFPLTNMQESYLLGRNNFSEMGGYGTHGYFEIKTQLDPLRLSNALNKVISSQGMLRAIFSEDLQQRILPDTLKYQIDILDMSSSTQEEIDKEINRRRDKLSHQIFDYTKWPLFEISALRISEKYTILFISIDGLLADAKSMKIFASQWLAAYNGADISKLAPRISFRDYIISTNNDSENKERAKTFWLNKLDKLPESPQIIDKDTEAGVENVFSRESLFLNEQSWVLIKEFCHNNHITPTAFFIQIYFDTLKRWSQNKKFTINLSVFNRKNIHEDIDNLIGDFTSNIFLDNQNQDSEDNFIEKVTSLQADLFLAIDNISFDGIDFLRAYANKYKKNLIVPYVVTSLISEETTKQATDYLGEMTYGISQTPQVYIDMQISNSHEGILINWDYSTQKFTKKFMLKIIEVFEQNVASILNGKKNIDTELPNSDKLIIQNYNDTTTVGYDSCRLEQLFFNTVKNYPNQIAIKDKDCSYTYSQLEKEVIQRASSITHTIGKKGQKIGIIDERNCQTIIDLISILYSGNTYVPIEKDCPSERVAYIKNVAEIEYMINDIDKIEQLEKADGINDEEQVAYVIFTSGSTGKPKGVAVSHRSAVNTIVDINKRFNLNRNDHFILLSSLSFDLSVFDIFGSLAIGGSLYIVDDRRNLEEINNIIKQEKITVWNSVPSTMKAYLNYSNNEIFNIDKIGDEFENLTSLNSLIDENIVFDKEASDKYKSDCTSRFVISNYNEKINLPSNNSFPDFILSRKSTRSFCEEDLIPMDKFFKVISSLGKIKGHNTSHYLYPSAGGLYPIDIYISIENNKIEGISGGIYYYNPVANTIYRINNNPLESDVHYYSNQIISKHSSFTILLVYNSEANIRKYGSDGYKYALIDSGYLGQHITTVANINGISSCVIGAADSELITKNLSLSANQMFLNCIIFGRETNNLVYKLNETKIQNISVPENSLKIINEKVSSIRVVMLSGDYIPLDLPGKIFDKFGEKVALYSLGGATECSIWSIYYPISKVESKWKTIPYGYPLGNQKIWIMDEKLNICPVDVLGEIIIGGVGVGEEYLNNPIKTSESFVNNSQFGKVYRTGDFGILRENGTIEFMGRLDDQVKINGYRVELPEIEKVIKNNCDVQDVVAIIESAESGINKLICFVQSEINSNLYGYIVERIKNELPVYMIPQEIYKVEKIPVTENGKVDKKKLLANTMNYKKNDLESANNLLSDYQSYETEKRHDENLLIEVRQIFSSILDVSDFSNDSTIFELGGDSINIVSIQKQIERKYGVSLKIIDVFENNTVNRLVKFLESQNKVKIIGAHFTSPFLRNKSGDVTVEETVKIVKQSELLSVFEALVLILLDVITNTKIDISYDCDNDNSKKTKILRFSKEYLKLDKVNLDNTFSKLIEQSKFETSLNLTSDGGTMISYTNLAEQYKNSNADLVFYFNEADSELKAKFNSSKLKASRIKVLLDNVAKVSESLN</sequence>
<name>E1LT96_STRMT</name>
<dbReference type="InterPro" id="IPR045851">
    <property type="entry name" value="AMP-bd_C_sf"/>
</dbReference>
<keyword evidence="5" id="KW-0045">Antibiotic biosynthesis</keyword>
<dbReference type="CDD" id="cd05930">
    <property type="entry name" value="A_NRPS"/>
    <property type="match status" value="1"/>
</dbReference>
<evidence type="ECO:0000313" key="7">
    <source>
        <dbReference type="EMBL" id="EFO00304.1"/>
    </source>
</evidence>
<dbReference type="InterPro" id="IPR020845">
    <property type="entry name" value="AMP-binding_CS"/>
</dbReference>
<dbReference type="InterPro" id="IPR029479">
    <property type="entry name" value="Nitroreductase"/>
</dbReference>
<dbReference type="FunFam" id="3.30.559.10:FF:000023">
    <property type="entry name" value="Non-ribosomal peptide synthetase"/>
    <property type="match status" value="1"/>
</dbReference>
<dbReference type="GO" id="GO:0005737">
    <property type="term" value="C:cytoplasm"/>
    <property type="evidence" value="ECO:0007669"/>
    <property type="project" value="TreeGrafter"/>
</dbReference>
<gene>
    <name evidence="7" type="ORF">SMSK597_1190</name>
</gene>
<dbReference type="InterPro" id="IPR036736">
    <property type="entry name" value="ACP-like_sf"/>
</dbReference>
<evidence type="ECO:0000256" key="5">
    <source>
        <dbReference type="ARBA" id="ARBA00023194"/>
    </source>
</evidence>
<organism evidence="7 8">
    <name type="scientific">Streptococcus mitis SK597</name>
    <dbReference type="NCBI Taxonomy" id="585204"/>
    <lineage>
        <taxon>Bacteria</taxon>
        <taxon>Bacillati</taxon>
        <taxon>Bacillota</taxon>
        <taxon>Bacilli</taxon>
        <taxon>Lactobacillales</taxon>
        <taxon>Streptococcaceae</taxon>
        <taxon>Streptococcus</taxon>
        <taxon>Streptococcus mitis group</taxon>
    </lineage>
</organism>
<keyword evidence="2" id="KW-0596">Phosphopantetheine</keyword>
<dbReference type="InterPro" id="IPR006162">
    <property type="entry name" value="Ppantetheine_attach_site"/>
</dbReference>
<dbReference type="InterPro" id="IPR023213">
    <property type="entry name" value="CAT-like_dom_sf"/>
</dbReference>
<dbReference type="InterPro" id="IPR009081">
    <property type="entry name" value="PP-bd_ACP"/>
</dbReference>
<dbReference type="Pfam" id="PF00501">
    <property type="entry name" value="AMP-binding"/>
    <property type="match status" value="3"/>
</dbReference>
<dbReference type="PROSITE" id="PS00455">
    <property type="entry name" value="AMP_BINDING"/>
    <property type="match status" value="2"/>
</dbReference>
<dbReference type="GO" id="GO:0017000">
    <property type="term" value="P:antibiotic biosynthetic process"/>
    <property type="evidence" value="ECO:0007669"/>
    <property type="project" value="UniProtKB-KW"/>
</dbReference>
<dbReference type="InterPro" id="IPR000873">
    <property type="entry name" value="AMP-dep_synth/lig_dom"/>
</dbReference>
<feature type="domain" description="Carrier" evidence="6">
    <location>
        <begin position="477"/>
        <end position="552"/>
    </location>
</feature>
<comment type="cofactor">
    <cofactor evidence="1">
        <name>pantetheine 4'-phosphate</name>
        <dbReference type="ChEBI" id="CHEBI:47942"/>
    </cofactor>
</comment>
<evidence type="ECO:0000256" key="1">
    <source>
        <dbReference type="ARBA" id="ARBA00001957"/>
    </source>
</evidence>
<dbReference type="InterPro" id="IPR020806">
    <property type="entry name" value="PKS_PP-bd"/>
</dbReference>
<dbReference type="Gene3D" id="3.30.300.30">
    <property type="match status" value="2"/>
</dbReference>
<accession>E1LT96</accession>
<dbReference type="GO" id="GO:0016491">
    <property type="term" value="F:oxidoreductase activity"/>
    <property type="evidence" value="ECO:0007669"/>
    <property type="project" value="InterPro"/>
</dbReference>
<dbReference type="InterPro" id="IPR001242">
    <property type="entry name" value="Condensation_dom"/>
</dbReference>
<dbReference type="Proteomes" id="UP000003316">
    <property type="component" value="Unassembled WGS sequence"/>
</dbReference>
<evidence type="ECO:0000256" key="4">
    <source>
        <dbReference type="ARBA" id="ARBA00022598"/>
    </source>
</evidence>
<evidence type="ECO:0000313" key="8">
    <source>
        <dbReference type="Proteomes" id="UP000003316"/>
    </source>
</evidence>
<evidence type="ECO:0000256" key="2">
    <source>
        <dbReference type="ARBA" id="ARBA00022450"/>
    </source>
</evidence>
<dbReference type="SUPFAM" id="SSF55469">
    <property type="entry name" value="FMN-dependent nitroreductase-like"/>
    <property type="match status" value="1"/>
</dbReference>
<dbReference type="SUPFAM" id="SSF52777">
    <property type="entry name" value="CoA-dependent acyltransferases"/>
    <property type="match status" value="2"/>
</dbReference>
<evidence type="ECO:0000256" key="3">
    <source>
        <dbReference type="ARBA" id="ARBA00022553"/>
    </source>
</evidence>
<dbReference type="Pfam" id="PF00550">
    <property type="entry name" value="PP-binding"/>
    <property type="match status" value="2"/>
</dbReference>
<dbReference type="CDD" id="cd02142">
    <property type="entry name" value="McbC_SagB-like_oxidoreductase"/>
    <property type="match status" value="1"/>
</dbReference>
<dbReference type="GO" id="GO:0016874">
    <property type="term" value="F:ligase activity"/>
    <property type="evidence" value="ECO:0007669"/>
    <property type="project" value="UniProtKB-KW"/>
</dbReference>
<dbReference type="InterPro" id="IPR000415">
    <property type="entry name" value="Nitroreductase-like"/>
</dbReference>
<dbReference type="RefSeq" id="WP_004238214.1">
    <property type="nucleotide sequence ID" value="NZ_AEDV01000065.1"/>
</dbReference>
<dbReference type="Gene3D" id="3.40.50.980">
    <property type="match status" value="2"/>
</dbReference>
<dbReference type="Gene3D" id="2.30.38.10">
    <property type="entry name" value="Luciferase, Domain 3"/>
    <property type="match status" value="1"/>
</dbReference>
<dbReference type="Gene3D" id="3.30.559.10">
    <property type="entry name" value="Chloramphenicol acetyltransferase-like domain"/>
    <property type="match status" value="1"/>
</dbReference>
<dbReference type="PROSITE" id="PS00012">
    <property type="entry name" value="PHOSPHOPANTETHEINE"/>
    <property type="match status" value="1"/>
</dbReference>
<dbReference type="GO" id="GO:0031177">
    <property type="term" value="F:phosphopantetheine binding"/>
    <property type="evidence" value="ECO:0007669"/>
    <property type="project" value="InterPro"/>
</dbReference>
<evidence type="ECO:0000259" key="6">
    <source>
        <dbReference type="PROSITE" id="PS50075"/>
    </source>
</evidence>
<dbReference type="SUPFAM" id="SSF56801">
    <property type="entry name" value="Acetyl-CoA synthetase-like"/>
    <property type="match status" value="2"/>
</dbReference>
<dbReference type="PANTHER" id="PTHR45527">
    <property type="entry name" value="NONRIBOSOMAL PEPTIDE SYNTHETASE"/>
    <property type="match status" value="1"/>
</dbReference>
<dbReference type="GO" id="GO:0044550">
    <property type="term" value="P:secondary metabolite biosynthetic process"/>
    <property type="evidence" value="ECO:0007669"/>
    <property type="project" value="TreeGrafter"/>
</dbReference>
<keyword evidence="4" id="KW-0436">Ligase</keyword>
<proteinExistence type="predicted"/>
<dbReference type="Gene3D" id="3.40.109.10">
    <property type="entry name" value="NADH Oxidase"/>
    <property type="match status" value="1"/>
</dbReference>
<dbReference type="PROSITE" id="PS50075">
    <property type="entry name" value="CARRIER"/>
    <property type="match status" value="2"/>
</dbReference>
<dbReference type="InterPro" id="IPR042099">
    <property type="entry name" value="ANL_N_sf"/>
</dbReference>
<dbReference type="SMART" id="SM00823">
    <property type="entry name" value="PKS_PP"/>
    <property type="match status" value="1"/>
</dbReference>
<dbReference type="InterPro" id="IPR057737">
    <property type="entry name" value="Condensation_MtbB-like"/>
</dbReference>
<dbReference type="Gene3D" id="1.10.1200.10">
    <property type="entry name" value="ACP-like"/>
    <property type="match status" value="2"/>
</dbReference>
<dbReference type="eggNOG" id="COG1020">
    <property type="taxonomic scope" value="Bacteria"/>
</dbReference>
<dbReference type="SUPFAM" id="SSF47336">
    <property type="entry name" value="ACP-like"/>
    <property type="match status" value="2"/>
</dbReference>
<dbReference type="CDD" id="cd19535">
    <property type="entry name" value="Cyc_NRPS"/>
    <property type="match status" value="1"/>
</dbReference>
<dbReference type="InterPro" id="IPR020051">
    <property type="entry name" value="SagB-type_dehydrogenase"/>
</dbReference>
<dbReference type="GO" id="GO:0008610">
    <property type="term" value="P:lipid biosynthetic process"/>
    <property type="evidence" value="ECO:0007669"/>
    <property type="project" value="UniProtKB-ARBA"/>
</dbReference>
<protein>
    <submittedName>
        <fullName evidence="7">Peptide synthetase, putative</fullName>
    </submittedName>
</protein>
<dbReference type="PANTHER" id="PTHR45527:SF10">
    <property type="entry name" value="PYOCHELIN SYNTHASE PCHF"/>
    <property type="match status" value="1"/>
</dbReference>